<sequence length="346" mass="38041">MLHRSKSCATEIMHLDDSYHELGLAPGSSDAEVKAAWRRLSARWHPDRNDSPQALQKMQRINWALKAIRQARAEPAAEAEDPAPGAEEFTVEHSVSLTLEDVVSGCVREVRGEVVEDCVECEGSGLQLQATECSECNGAGHIRQHLWFTWVSSTVECTACQGQGKTHQACTACGASGKAPATKYRCRVQVAPGAHAGDLLNVTANVQGRQRQHRLALRVRVELQPHEFFTAEADGTLRCELPVDGFAWMANRWIEVPTPRGLQQMKLRRGSLSYRIKNAGLPWTNTGEAADCIVTVAPMFPQEFSPEQEAAIDRLVSSNSGAAGTSAGDQMAAWTRLVDSWQDRRR</sequence>
<dbReference type="EMBL" id="CP136921">
    <property type="protein sequence ID" value="WOO32759.1"/>
    <property type="molecule type" value="Genomic_DNA"/>
</dbReference>
<evidence type="ECO:0000259" key="9">
    <source>
        <dbReference type="PROSITE" id="PS51188"/>
    </source>
</evidence>
<dbReference type="SUPFAM" id="SSF49493">
    <property type="entry name" value="HSP40/DnaJ peptide-binding domain"/>
    <property type="match status" value="1"/>
</dbReference>
<reference evidence="10 11" key="1">
    <citation type="submission" date="2023-03" db="EMBL/GenBank/DDBJ databases">
        <title>Diaphorobacter basophil sp. nov., isolated from a sewage-treatment plant.</title>
        <authorList>
            <person name="Yang K."/>
        </authorList>
    </citation>
    <scope>NUCLEOTIDE SEQUENCE [LARGE SCALE GENOMIC DNA]</scope>
    <source>
        <strain evidence="10 11">Y-1</strain>
    </source>
</reference>
<evidence type="ECO:0000259" key="8">
    <source>
        <dbReference type="PROSITE" id="PS50076"/>
    </source>
</evidence>
<proteinExistence type="predicted"/>
<dbReference type="InterPro" id="IPR008971">
    <property type="entry name" value="HSP40/DnaJ_pept-bd"/>
</dbReference>
<evidence type="ECO:0000313" key="11">
    <source>
        <dbReference type="Proteomes" id="UP001303211"/>
    </source>
</evidence>
<evidence type="ECO:0000313" key="10">
    <source>
        <dbReference type="EMBL" id="WOO32759.1"/>
    </source>
</evidence>
<keyword evidence="11" id="KW-1185">Reference proteome</keyword>
<dbReference type="Pfam" id="PF00226">
    <property type="entry name" value="DnaJ"/>
    <property type="match status" value="1"/>
</dbReference>
<dbReference type="InterPro" id="IPR001305">
    <property type="entry name" value="HSP_DnaJ_Cys-rich_dom"/>
</dbReference>
<evidence type="ECO:0000256" key="1">
    <source>
        <dbReference type="ARBA" id="ARBA00022705"/>
    </source>
</evidence>
<evidence type="ECO:0000256" key="4">
    <source>
        <dbReference type="ARBA" id="ARBA00022771"/>
    </source>
</evidence>
<dbReference type="Gene3D" id="2.10.230.10">
    <property type="entry name" value="Heat shock protein DnaJ, cysteine-rich domain"/>
    <property type="match status" value="1"/>
</dbReference>
<evidence type="ECO:0000256" key="2">
    <source>
        <dbReference type="ARBA" id="ARBA00022723"/>
    </source>
</evidence>
<dbReference type="CDD" id="cd06257">
    <property type="entry name" value="DnaJ"/>
    <property type="match status" value="1"/>
</dbReference>
<dbReference type="Gene3D" id="2.60.260.20">
    <property type="entry name" value="Urease metallochaperone UreE, N-terminal domain"/>
    <property type="match status" value="2"/>
</dbReference>
<evidence type="ECO:0000256" key="6">
    <source>
        <dbReference type="ARBA" id="ARBA00023016"/>
    </source>
</evidence>
<dbReference type="CDD" id="cd10719">
    <property type="entry name" value="DnaJ_zf"/>
    <property type="match status" value="1"/>
</dbReference>
<feature type="zinc finger region" description="CR-type" evidence="7">
    <location>
        <begin position="105"/>
        <end position="182"/>
    </location>
</feature>
<gene>
    <name evidence="10" type="ORF">P4826_01100</name>
</gene>
<accession>A0ABZ0J3D8</accession>
<keyword evidence="6" id="KW-0346">Stress response</keyword>
<keyword evidence="1" id="KW-0235">DNA replication</keyword>
<dbReference type="PANTHER" id="PTHR43096">
    <property type="entry name" value="DNAJ HOMOLOG 1, MITOCHONDRIAL-RELATED"/>
    <property type="match status" value="1"/>
</dbReference>
<dbReference type="PANTHER" id="PTHR43096:SF10">
    <property type="entry name" value="CHAPERONE PROTEIN DNAJ A6, CHLOROPLASTIC"/>
    <property type="match status" value="1"/>
</dbReference>
<dbReference type="InterPro" id="IPR036869">
    <property type="entry name" value="J_dom_sf"/>
</dbReference>
<dbReference type="PROSITE" id="PS51188">
    <property type="entry name" value="ZF_CR"/>
    <property type="match status" value="1"/>
</dbReference>
<dbReference type="InterPro" id="IPR001623">
    <property type="entry name" value="DnaJ_domain"/>
</dbReference>
<keyword evidence="4 7" id="KW-0863">Zinc-finger</keyword>
<keyword evidence="2 7" id="KW-0479">Metal-binding</keyword>
<dbReference type="Pfam" id="PF01556">
    <property type="entry name" value="DnaJ_C"/>
    <property type="match status" value="1"/>
</dbReference>
<organism evidence="10 11">
    <name type="scientific">Diaphorobacter limosus</name>
    <dbReference type="NCBI Taxonomy" id="3036128"/>
    <lineage>
        <taxon>Bacteria</taxon>
        <taxon>Pseudomonadati</taxon>
        <taxon>Pseudomonadota</taxon>
        <taxon>Betaproteobacteria</taxon>
        <taxon>Burkholderiales</taxon>
        <taxon>Comamonadaceae</taxon>
        <taxon>Diaphorobacter</taxon>
    </lineage>
</organism>
<dbReference type="InterPro" id="IPR036410">
    <property type="entry name" value="HSP_DnaJ_Cys-rich_dom_sf"/>
</dbReference>
<dbReference type="SMART" id="SM00271">
    <property type="entry name" value="DnaJ"/>
    <property type="match status" value="1"/>
</dbReference>
<dbReference type="SUPFAM" id="SSF46565">
    <property type="entry name" value="Chaperone J-domain"/>
    <property type="match status" value="1"/>
</dbReference>
<dbReference type="InterPro" id="IPR002939">
    <property type="entry name" value="DnaJ_C"/>
</dbReference>
<feature type="domain" description="CR-type" evidence="9">
    <location>
        <begin position="105"/>
        <end position="182"/>
    </location>
</feature>
<keyword evidence="3" id="KW-0677">Repeat</keyword>
<dbReference type="Proteomes" id="UP001303211">
    <property type="component" value="Chromosome"/>
</dbReference>
<protein>
    <submittedName>
        <fullName evidence="10">DnaJ C-terminal domain-containing protein</fullName>
    </submittedName>
</protein>
<keyword evidence="5 7" id="KW-0862">Zinc</keyword>
<dbReference type="PROSITE" id="PS50076">
    <property type="entry name" value="DNAJ_2"/>
    <property type="match status" value="1"/>
</dbReference>
<dbReference type="PRINTS" id="PR00625">
    <property type="entry name" value="JDOMAIN"/>
</dbReference>
<feature type="domain" description="J" evidence="8">
    <location>
        <begin position="17"/>
        <end position="73"/>
    </location>
</feature>
<dbReference type="SUPFAM" id="SSF57938">
    <property type="entry name" value="DnaJ/Hsp40 cysteine-rich domain"/>
    <property type="match status" value="1"/>
</dbReference>
<name>A0ABZ0J3D8_9BURK</name>
<dbReference type="Gene3D" id="1.10.287.110">
    <property type="entry name" value="DnaJ domain"/>
    <property type="match status" value="1"/>
</dbReference>
<evidence type="ECO:0000256" key="3">
    <source>
        <dbReference type="ARBA" id="ARBA00022737"/>
    </source>
</evidence>
<evidence type="ECO:0000256" key="5">
    <source>
        <dbReference type="ARBA" id="ARBA00022833"/>
    </source>
</evidence>
<dbReference type="RefSeq" id="WP_317702179.1">
    <property type="nucleotide sequence ID" value="NZ_CP136921.1"/>
</dbReference>
<evidence type="ECO:0000256" key="7">
    <source>
        <dbReference type="PROSITE-ProRule" id="PRU00546"/>
    </source>
</evidence>